<evidence type="ECO:0000256" key="2">
    <source>
        <dbReference type="ARBA" id="ARBA00022473"/>
    </source>
</evidence>
<evidence type="ECO:0000256" key="3">
    <source>
        <dbReference type="ARBA" id="ARBA00022490"/>
    </source>
</evidence>
<feature type="compositionally biased region" description="Basic and acidic residues" evidence="13">
    <location>
        <begin position="497"/>
        <end position="506"/>
    </location>
</feature>
<feature type="region of interest" description="Disordered" evidence="13">
    <location>
        <begin position="1645"/>
        <end position="1696"/>
    </location>
</feature>
<feature type="compositionally biased region" description="Basic and acidic residues" evidence="13">
    <location>
        <begin position="92"/>
        <end position="111"/>
    </location>
</feature>
<evidence type="ECO:0000256" key="11">
    <source>
        <dbReference type="ARBA" id="ARBA00034103"/>
    </source>
</evidence>
<dbReference type="SMART" id="SM00454">
    <property type="entry name" value="SAM"/>
    <property type="match status" value="1"/>
</dbReference>
<feature type="compositionally biased region" description="Pro residues" evidence="13">
    <location>
        <begin position="302"/>
        <end position="311"/>
    </location>
</feature>
<keyword evidence="10" id="KW-0206">Cytoskeleton</keyword>
<dbReference type="InterPro" id="IPR013761">
    <property type="entry name" value="SAM/pointed_sf"/>
</dbReference>
<dbReference type="InterPro" id="IPR001478">
    <property type="entry name" value="PDZ"/>
</dbReference>
<dbReference type="Pfam" id="PF17817">
    <property type="entry name" value="PDZ_5"/>
    <property type="match status" value="1"/>
</dbReference>
<feature type="region of interest" description="Disordered" evidence="13">
    <location>
        <begin position="174"/>
        <end position="211"/>
    </location>
</feature>
<evidence type="ECO:0000313" key="17">
    <source>
        <dbReference type="RefSeq" id="XP_017861549.1"/>
    </source>
</evidence>
<keyword evidence="7" id="KW-0770">Synapse</keyword>
<feature type="compositionally biased region" description="Basic and acidic residues" evidence="13">
    <location>
        <begin position="200"/>
        <end position="211"/>
    </location>
</feature>
<feature type="compositionally biased region" description="Low complexity" evidence="13">
    <location>
        <begin position="355"/>
        <end position="369"/>
    </location>
</feature>
<feature type="domain" description="PDZ" evidence="15">
    <location>
        <begin position="1244"/>
        <end position="1332"/>
    </location>
</feature>
<feature type="compositionally biased region" description="Low complexity" evidence="13">
    <location>
        <begin position="1661"/>
        <end position="1696"/>
    </location>
</feature>
<dbReference type="Gene3D" id="1.10.150.50">
    <property type="entry name" value="Transcription Factor, Ets-1"/>
    <property type="match status" value="1"/>
</dbReference>
<dbReference type="SUPFAM" id="SSF50156">
    <property type="entry name" value="PDZ domain-like"/>
    <property type="match status" value="1"/>
</dbReference>
<evidence type="ECO:0000259" key="15">
    <source>
        <dbReference type="PROSITE" id="PS50106"/>
    </source>
</evidence>
<dbReference type="Pfam" id="PF00595">
    <property type="entry name" value="PDZ"/>
    <property type="match status" value="1"/>
</dbReference>
<evidence type="ECO:0000259" key="14">
    <source>
        <dbReference type="PROSITE" id="PS50105"/>
    </source>
</evidence>
<accession>A0ABM1P2W3</accession>
<organism evidence="16 17">
    <name type="scientific">Drosophila arizonae</name>
    <name type="common">Fruit fly</name>
    <dbReference type="NCBI Taxonomy" id="7263"/>
    <lineage>
        <taxon>Eukaryota</taxon>
        <taxon>Metazoa</taxon>
        <taxon>Ecdysozoa</taxon>
        <taxon>Arthropoda</taxon>
        <taxon>Hexapoda</taxon>
        <taxon>Insecta</taxon>
        <taxon>Pterygota</taxon>
        <taxon>Neoptera</taxon>
        <taxon>Endopterygota</taxon>
        <taxon>Diptera</taxon>
        <taxon>Brachycera</taxon>
        <taxon>Muscomorpha</taxon>
        <taxon>Ephydroidea</taxon>
        <taxon>Drosophilidae</taxon>
        <taxon>Drosophila</taxon>
    </lineage>
</organism>
<keyword evidence="16" id="KW-1185">Reference proteome</keyword>
<proteinExistence type="predicted"/>
<evidence type="ECO:0000256" key="1">
    <source>
        <dbReference type="ARBA" id="ARBA00004245"/>
    </source>
</evidence>
<reference evidence="16" key="2">
    <citation type="journal article" date="2016" name="G3 (Bethesda)">
        <title>Genome Evolution in Three Species of Cactophilic Drosophila.</title>
        <authorList>
            <person name="Sanchez-Flores A."/>
            <person name="Penazola F."/>
            <person name="Carpinteyro-Ponce J."/>
            <person name="Nazario-Yepiz N."/>
            <person name="Abreu-Goodger C."/>
            <person name="Machado C.A."/>
            <person name="Markow T.A."/>
        </authorList>
    </citation>
    <scope>NUCLEOTIDE SEQUENCE [LARGE SCALE GENOMIC DNA]</scope>
</reference>
<dbReference type="PANTHER" id="PTHR16154">
    <property type="entry name" value="NEURABIN"/>
    <property type="match status" value="1"/>
</dbReference>
<keyword evidence="6" id="KW-0524">Neurogenesis</keyword>
<feature type="compositionally biased region" description="Polar residues" evidence="13">
    <location>
        <begin position="127"/>
        <end position="138"/>
    </location>
</feature>
<feature type="compositionally biased region" description="Polar residues" evidence="13">
    <location>
        <begin position="450"/>
        <end position="463"/>
    </location>
</feature>
<dbReference type="Gene3D" id="2.30.42.10">
    <property type="match status" value="1"/>
</dbReference>
<dbReference type="InterPro" id="IPR036034">
    <property type="entry name" value="PDZ_sf"/>
</dbReference>
<feature type="compositionally biased region" description="Low complexity" evidence="13">
    <location>
        <begin position="391"/>
        <end position="413"/>
    </location>
</feature>
<protein>
    <submittedName>
        <fullName evidence="17">Uncharacterized protein LOC108612941 isoform X10</fullName>
    </submittedName>
</protein>
<dbReference type="CDD" id="cd06790">
    <property type="entry name" value="PDZ_neurabin-like"/>
    <property type="match status" value="1"/>
</dbReference>
<dbReference type="CDD" id="cd09512">
    <property type="entry name" value="SAM_Neurabin-like"/>
    <property type="match status" value="1"/>
</dbReference>
<evidence type="ECO:0000256" key="12">
    <source>
        <dbReference type="SAM" id="Coils"/>
    </source>
</evidence>
<keyword evidence="9" id="KW-0009">Actin-binding</keyword>
<dbReference type="SUPFAM" id="SSF47769">
    <property type="entry name" value="SAM/Pointed domain"/>
    <property type="match status" value="1"/>
</dbReference>
<comment type="subcellular location">
    <subcellularLocation>
        <location evidence="1">Cytoplasm</location>
        <location evidence="1">Cytoskeleton</location>
    </subcellularLocation>
    <subcellularLocation>
        <location evidence="11">Synapse</location>
    </subcellularLocation>
</comment>
<evidence type="ECO:0000256" key="10">
    <source>
        <dbReference type="ARBA" id="ARBA00023212"/>
    </source>
</evidence>
<keyword evidence="5" id="KW-0221">Differentiation</keyword>
<feature type="compositionally biased region" description="Low complexity" evidence="13">
    <location>
        <begin position="512"/>
        <end position="525"/>
    </location>
</feature>
<evidence type="ECO:0000256" key="8">
    <source>
        <dbReference type="ARBA" id="ARBA00023054"/>
    </source>
</evidence>
<evidence type="ECO:0000256" key="6">
    <source>
        <dbReference type="ARBA" id="ARBA00022902"/>
    </source>
</evidence>
<sequence>MEKPMQHAPAPVGKVSQIANIFQRKPIEIQPVEQLSAVAAAHAAAAAAAAANPTSNVRTESHSARFNNARALFEKLGVESNTNVSSRLMRSNSREDNLYEGSDRSSSRSSDRSQSPPKRRMPFPSGASLNQGNNISQNCVDRLNNSKFIVDPTPVAKYPQHNLARLKSEELNSAAVTPPSSGSVSALFASSGGVGGAAGDKPEKPERKFNSRELIEKQKKWTSHFTKTKTTRTHSDLNRCDIIRTVPGTGLIMDVERTPKASPELRQHAMVVAGAAPAATPPPSSIPPEIKPRSGKIGSPVKSPPLPPIPAVKPKNVSPVKYNAATTKCAEAAPPPPPAKSAAVTAAMQRSALLQQEQHQQQQQQQQQQSAPVPPEKPRKKSIDLIEEAVPVTCSTPSSCASPTSSMSAHSVHLQAAKRGSIDTPVGGAPYTGNSNGLSGSTNSATSASPDQASASSGPSSPVYTEDEKQENESTEKSDNEHYQSKYNSVPRRRRRSENEGQKSVDEPTVVQQQSQQHQYSSSNSVNGSPQRVANKRSSITVNMPAAGLGQRPPSIISTASQDESVGVDEGKDQGLKAKLQSPGDDSQEQPDSLNYVDVGYRLNPDGSESREVFSSEADLYVTAKVSDMQRKFHGANGFVQESSTVYAIIVPDQQQQQQAEPPIATAPRALLQSPTTSVDGSPLHRGVFNSPPVGVVSPIRRSSGQQQCELNGGGNDETCSTKTPPQLSPVKGIAPIASIDPHEEELNVEDEEDEQLAVEYVDVLNGEEDEEEQAPVLPERCAPALELQDLEYADTSAGEDEEDMLQHLNDNLIDEMIKVHITPAADPAPAPVSAPVAAPAAAIPRDDSLPDAMTAAEAERLLSSSILENKIRQQSLLSDEQAKEVEQILNVSPNVGVAVAAVVATATSPTSIKNLIEEQSTSTQTKDTQIDTAQPVSVVAEEEQVPAEAEAEVEVTEEEQVEEDFDSDDVEAVNIVGIGQAVATTSALNATFVKADSTETENTATTTTTTTPSTATASTTRHDEDEPEWLRDVLEAPKRSLENLLISTTTAHRAELENGHEANEGKHSELNQTYIAGESLHESIVSVESTQSDATFNQTTTIDDSIISSKHNSTYSLADVEQATSSTVLSTGLTELDDSQYYIPEYPPVRSKEVLVEAGVHYFEDGNFWMEVPGLLDFDDDDCSYPPITVRKNPKVRFSSGPIHVYSTFSVTDYDRRNEDVDPVAASAEYELEKRVEKMHVFPVELMKGPEGLGLSIIGMGVGADAGLEKLGIFVKTITDNGAAARDGRIQVNDQIIEVDGKSLVGVTQAYAASVLRNTSGLVKFQIGRERDPENSEVAQLIRLSLQADREKEERIKRQQEEYLRRTLDYSEDSTQPVSANSSVCEGPSSPVQVEHPMEVEATHSQEVESLKRLLQESEMCCLVKEEIIQNLKRKLVKLETTGNENELLSERLRQSERELGNIKKEAANLQNMLQQSQAQYMALDKKYNKAKRLVREYQQRELDMCHREEFYQQLLQEKDTEYNALVKKLKDRVINLEHELQETQRKAGFPVGLPYDSATLKLTPQMMRKTPPKPLFHKLETELSDTEISDLSPDGDGVKTATVERKVPVKDELDAAVPQHELLDNSVNKTKIELVKQVVPQSLSPPGTVPWQQQHHHQTQSAHATGPPSPTSMSSGCSSPGYSPSRTLDLSGSSSSFSDRKAAAACYNYKGGPVHEWTKEQVGHWLMGIELERYIPVFKEHNVEGGALLTLDSKDFKTLGVCGDDKNRLKKRLKDLKASIEKERKDMERERREREKAIRKAEKKAAKKK</sequence>
<feature type="region of interest" description="Disordered" evidence="13">
    <location>
        <begin position="706"/>
        <end position="732"/>
    </location>
</feature>
<feature type="region of interest" description="Disordered" evidence="13">
    <location>
        <begin position="83"/>
        <end position="138"/>
    </location>
</feature>
<evidence type="ECO:0000256" key="4">
    <source>
        <dbReference type="ARBA" id="ARBA00022553"/>
    </source>
</evidence>
<gene>
    <name evidence="17" type="primary">LOC108612941</name>
</gene>
<feature type="compositionally biased region" description="Low complexity" evidence="13">
    <location>
        <begin position="1001"/>
        <end position="1020"/>
    </location>
</feature>
<dbReference type="SMART" id="SM00228">
    <property type="entry name" value="PDZ"/>
    <property type="match status" value="1"/>
</dbReference>
<dbReference type="PROSITE" id="PS50106">
    <property type="entry name" value="PDZ"/>
    <property type="match status" value="1"/>
</dbReference>
<evidence type="ECO:0000313" key="16">
    <source>
        <dbReference type="Proteomes" id="UP000694904"/>
    </source>
</evidence>
<dbReference type="InterPro" id="IPR001660">
    <property type="entry name" value="SAM"/>
</dbReference>
<dbReference type="Pfam" id="PF00536">
    <property type="entry name" value="SAM_1"/>
    <property type="match status" value="1"/>
</dbReference>
<dbReference type="InterPro" id="IPR043446">
    <property type="entry name" value="Neurabin-like"/>
</dbReference>
<feature type="compositionally biased region" description="Low complexity" evidence="13">
    <location>
        <begin position="432"/>
        <end position="449"/>
    </location>
</feature>
<feature type="compositionally biased region" description="Polar residues" evidence="13">
    <location>
        <begin position="526"/>
        <end position="542"/>
    </location>
</feature>
<dbReference type="InterPro" id="IPR040645">
    <property type="entry name" value="Neurabin-1/2_PDZ"/>
</dbReference>
<evidence type="ECO:0000256" key="5">
    <source>
        <dbReference type="ARBA" id="ARBA00022782"/>
    </source>
</evidence>
<dbReference type="PROSITE" id="PS50105">
    <property type="entry name" value="SAM_DOMAIN"/>
    <property type="match status" value="1"/>
</dbReference>
<feature type="compositionally biased region" description="Basic and acidic residues" evidence="13">
    <location>
        <begin position="471"/>
        <end position="484"/>
    </location>
</feature>
<evidence type="ECO:0000256" key="7">
    <source>
        <dbReference type="ARBA" id="ARBA00023018"/>
    </source>
</evidence>
<dbReference type="RefSeq" id="XP_017861549.1">
    <property type="nucleotide sequence ID" value="XM_018006060.1"/>
</dbReference>
<dbReference type="GeneID" id="108612941"/>
<feature type="region of interest" description="Disordered" evidence="13">
    <location>
        <begin position="1782"/>
        <end position="1811"/>
    </location>
</feature>
<reference evidence="17" key="3">
    <citation type="submission" date="2025-08" db="UniProtKB">
        <authorList>
            <consortium name="RefSeq"/>
        </authorList>
    </citation>
    <scope>IDENTIFICATION</scope>
    <source>
        <tissue evidence="17">Whole organism</tissue>
    </source>
</reference>
<keyword evidence="2" id="KW-0217">Developmental protein</keyword>
<feature type="domain" description="SAM" evidence="14">
    <location>
        <begin position="1719"/>
        <end position="1763"/>
    </location>
</feature>
<feature type="compositionally biased region" description="Low complexity" evidence="13">
    <location>
        <begin position="180"/>
        <end position="191"/>
    </location>
</feature>
<feature type="coiled-coil region" evidence="12">
    <location>
        <begin position="1440"/>
        <end position="1502"/>
    </location>
</feature>
<evidence type="ECO:0000256" key="13">
    <source>
        <dbReference type="SAM" id="MobiDB-lite"/>
    </source>
</evidence>
<feature type="compositionally biased region" description="Polar residues" evidence="13">
    <location>
        <begin position="1374"/>
        <end position="1385"/>
    </location>
</feature>
<evidence type="ECO:0000256" key="9">
    <source>
        <dbReference type="ARBA" id="ARBA00023203"/>
    </source>
</evidence>
<keyword evidence="8 12" id="KW-0175">Coiled coil</keyword>
<feature type="region of interest" description="Disordered" evidence="13">
    <location>
        <begin position="276"/>
        <end position="595"/>
    </location>
</feature>
<dbReference type="PANTHER" id="PTHR16154:SF6">
    <property type="entry name" value="SPINOPHILIN, ISOFORM J"/>
    <property type="match status" value="1"/>
</dbReference>
<name>A0ABM1P2W3_DROAR</name>
<reference evidence="16" key="1">
    <citation type="journal article" date="1997" name="Nucleic Acids Res.">
        <title>tRNAscan-SE: a program for improved detection of transfer RNA genes in genomic sequence.</title>
        <authorList>
            <person name="Lowe T.M."/>
            <person name="Eddy S.R."/>
        </authorList>
    </citation>
    <scope>NUCLEOTIDE SEQUENCE [LARGE SCALE GENOMIC DNA]</scope>
</reference>
<feature type="region of interest" description="Disordered" evidence="13">
    <location>
        <begin position="1369"/>
        <end position="1393"/>
    </location>
</feature>
<keyword evidence="3" id="KW-0963">Cytoplasm</keyword>
<feature type="region of interest" description="Disordered" evidence="13">
    <location>
        <begin position="998"/>
        <end position="1028"/>
    </location>
</feature>
<dbReference type="Proteomes" id="UP000694904">
    <property type="component" value="Chromosome 4"/>
</dbReference>
<keyword evidence="4" id="KW-0597">Phosphoprotein</keyword>